<name>A0A9W9CMV9_9PLEO</name>
<keyword evidence="3" id="KW-0560">Oxidoreductase</keyword>
<keyword evidence="1" id="KW-0285">Flavoprotein</keyword>
<keyword evidence="6" id="KW-1185">Reference proteome</keyword>
<evidence type="ECO:0000256" key="1">
    <source>
        <dbReference type="ARBA" id="ARBA00022630"/>
    </source>
</evidence>
<comment type="caution">
    <text evidence="5">The sequence shown here is derived from an EMBL/GenBank/DDBJ whole genome shotgun (WGS) entry which is preliminary data.</text>
</comment>
<evidence type="ECO:0000313" key="5">
    <source>
        <dbReference type="EMBL" id="KAJ4370620.1"/>
    </source>
</evidence>
<evidence type="ECO:0000313" key="6">
    <source>
        <dbReference type="Proteomes" id="UP001140560"/>
    </source>
</evidence>
<dbReference type="Gene3D" id="3.50.50.60">
    <property type="entry name" value="FAD/NAD(P)-binding domain"/>
    <property type="match status" value="1"/>
</dbReference>
<organism evidence="5 6">
    <name type="scientific">Neocucurbitaria cava</name>
    <dbReference type="NCBI Taxonomy" id="798079"/>
    <lineage>
        <taxon>Eukaryota</taxon>
        <taxon>Fungi</taxon>
        <taxon>Dikarya</taxon>
        <taxon>Ascomycota</taxon>
        <taxon>Pezizomycotina</taxon>
        <taxon>Dothideomycetes</taxon>
        <taxon>Pleosporomycetidae</taxon>
        <taxon>Pleosporales</taxon>
        <taxon>Pleosporineae</taxon>
        <taxon>Cucurbitariaceae</taxon>
        <taxon>Neocucurbitaria</taxon>
    </lineage>
</organism>
<dbReference type="InterPro" id="IPR036188">
    <property type="entry name" value="FAD/NAD-bd_sf"/>
</dbReference>
<dbReference type="GO" id="GO:0016491">
    <property type="term" value="F:oxidoreductase activity"/>
    <property type="evidence" value="ECO:0007669"/>
    <property type="project" value="UniProtKB-KW"/>
</dbReference>
<dbReference type="AlphaFoldDB" id="A0A9W9CMV9"/>
<dbReference type="OrthoDB" id="655030at2759"/>
<dbReference type="InterPro" id="IPR051704">
    <property type="entry name" value="FAD_aromatic-hydroxylase"/>
</dbReference>
<keyword evidence="2" id="KW-0274">FAD</keyword>
<reference evidence="5" key="1">
    <citation type="submission" date="2022-10" db="EMBL/GenBank/DDBJ databases">
        <title>Tapping the CABI collections for fungal endophytes: first genome assemblies for Collariella, Neodidymelliopsis, Ascochyta clinopodiicola, Didymella pomorum, Didymosphaeria variabile, Neocosmospora piperis and Neocucurbitaria cava.</title>
        <authorList>
            <person name="Hill R."/>
        </authorList>
    </citation>
    <scope>NUCLEOTIDE SEQUENCE</scope>
    <source>
        <strain evidence="5">IMI 356814</strain>
    </source>
</reference>
<feature type="domain" description="FAD-binding" evidence="4">
    <location>
        <begin position="4"/>
        <end position="358"/>
    </location>
</feature>
<gene>
    <name evidence="5" type="ORF">N0V83_005141</name>
</gene>
<evidence type="ECO:0000256" key="3">
    <source>
        <dbReference type="ARBA" id="ARBA00023002"/>
    </source>
</evidence>
<dbReference type="Gene3D" id="3.30.9.10">
    <property type="entry name" value="D-Amino Acid Oxidase, subunit A, domain 2"/>
    <property type="match status" value="1"/>
</dbReference>
<dbReference type="Pfam" id="PF01494">
    <property type="entry name" value="FAD_binding_3"/>
    <property type="match status" value="1"/>
</dbReference>
<evidence type="ECO:0000256" key="2">
    <source>
        <dbReference type="ARBA" id="ARBA00022827"/>
    </source>
</evidence>
<dbReference type="PANTHER" id="PTHR46865">
    <property type="entry name" value="OXIDOREDUCTASE-RELATED"/>
    <property type="match status" value="1"/>
</dbReference>
<dbReference type="Proteomes" id="UP001140560">
    <property type="component" value="Unassembled WGS sequence"/>
</dbReference>
<protein>
    <recommendedName>
        <fullName evidence="4">FAD-binding domain-containing protein</fullName>
    </recommendedName>
</protein>
<dbReference type="PRINTS" id="PR00420">
    <property type="entry name" value="RNGMNOXGNASE"/>
</dbReference>
<dbReference type="SUPFAM" id="SSF51905">
    <property type="entry name" value="FAD/NAD(P)-binding domain"/>
    <property type="match status" value="1"/>
</dbReference>
<dbReference type="GO" id="GO:0071949">
    <property type="term" value="F:FAD binding"/>
    <property type="evidence" value="ECO:0007669"/>
    <property type="project" value="InterPro"/>
</dbReference>
<dbReference type="InterPro" id="IPR002938">
    <property type="entry name" value="FAD-bd"/>
</dbReference>
<dbReference type="PANTHER" id="PTHR46865:SF2">
    <property type="entry name" value="MONOOXYGENASE"/>
    <property type="match status" value="1"/>
</dbReference>
<dbReference type="EMBL" id="JAPEUY010000008">
    <property type="protein sequence ID" value="KAJ4370620.1"/>
    <property type="molecule type" value="Genomic_DNA"/>
</dbReference>
<sequence length="424" mass="46787">MRTMHVLISGAGIAGPALAWWLARNGIAQVTIIEKAQSILPHGHNVDIGGSARTVIKKMGLRDKVLELNTTEKGTQFIDPKGRPYAAFPVQQGSAASLTSEWEIMRGDLAKLLSEEAKKCPGVEFLFGTTISSVLSNDSTSVKVLLSNGETRSYDLLVAADGQWSKVRKQCFPPEAVTVVDKDMYVGYWTIPRLPSDNEWWNIYHGLGSKMISTRPDPHGTIRAMMSQMPLSPAQKRAWQEASKADRQSQQDLLRKEFGAAGWQADRLLEEMDAAPDFYFQAVQQIKMAKWSEGRVVCLGDTAYAPTPLTGMGTSLALLGAYVLAGELGKLPPNGESQHPAVALDAYEKVFRPFVEEVQVIPSWIPGIAHPETAWKRWVFGVVMGVISWLASWRWLVSRFGKDDDAEDFVLPVYLEPEVGAGEK</sequence>
<accession>A0A9W9CMV9</accession>
<evidence type="ECO:0000259" key="4">
    <source>
        <dbReference type="Pfam" id="PF01494"/>
    </source>
</evidence>
<proteinExistence type="predicted"/>